<gene>
    <name evidence="8" type="ORF">QR680_007682</name>
</gene>
<keyword evidence="3" id="KW-0677">Repeat</keyword>
<comment type="subcellular location">
    <subcellularLocation>
        <location evidence="1">Nucleus</location>
        <location evidence="1">Nucleolus</location>
    </subcellularLocation>
</comment>
<proteinExistence type="predicted"/>
<comment type="caution">
    <text evidence="8">The sequence shown here is derived from an EMBL/GenBank/DDBJ whole genome shotgun (WGS) entry which is preliminary data.</text>
</comment>
<evidence type="ECO:0000256" key="1">
    <source>
        <dbReference type="ARBA" id="ARBA00004604"/>
    </source>
</evidence>
<evidence type="ECO:0000313" key="8">
    <source>
        <dbReference type="EMBL" id="KAK0422626.1"/>
    </source>
</evidence>
<dbReference type="SUPFAM" id="SSF50978">
    <property type="entry name" value="WD40 repeat-like"/>
    <property type="match status" value="1"/>
</dbReference>
<dbReference type="GO" id="GO:0005730">
    <property type="term" value="C:nucleolus"/>
    <property type="evidence" value="ECO:0007669"/>
    <property type="project" value="UniProtKB-SubCell"/>
</dbReference>
<protein>
    <recommendedName>
        <fullName evidence="7">NLE domain-containing protein</fullName>
    </recommendedName>
</protein>
<dbReference type="InterPro" id="IPR019775">
    <property type="entry name" value="WD40_repeat_CS"/>
</dbReference>
<dbReference type="AlphaFoldDB" id="A0AA39M5R5"/>
<evidence type="ECO:0000256" key="6">
    <source>
        <dbReference type="SAM" id="MobiDB-lite"/>
    </source>
</evidence>
<evidence type="ECO:0000259" key="7">
    <source>
        <dbReference type="Pfam" id="PF08154"/>
    </source>
</evidence>
<dbReference type="PROSITE" id="PS50082">
    <property type="entry name" value="WD_REPEATS_2"/>
    <property type="match status" value="4"/>
</dbReference>
<dbReference type="SMART" id="SM00320">
    <property type="entry name" value="WD40"/>
    <property type="match status" value="7"/>
</dbReference>
<accession>A0AA39M5R5</accession>
<evidence type="ECO:0000256" key="3">
    <source>
        <dbReference type="ARBA" id="ARBA00022737"/>
    </source>
</evidence>
<feature type="repeat" description="WD" evidence="5">
    <location>
        <begin position="370"/>
        <end position="412"/>
    </location>
</feature>
<keyword evidence="9" id="KW-1185">Reference proteome</keyword>
<evidence type="ECO:0000256" key="4">
    <source>
        <dbReference type="ARBA" id="ARBA00023242"/>
    </source>
</evidence>
<sequence>MSSSDHEEQVNGFEPSDDEQLDEAAMPHFTVSFFSNDEQFKDKISETAVSVPSTSEPEHLSSFVNQNIQANDDEWETKTFDFIIGNNFLRKSLFDFADMMQISTESVIKIECIVREPAPTPGQDLPHDDWVGCVRVTDKIIVSSCYDGHLYCWSHDGKQLLKEQICEEPIKSIAVDKQNRVYVASQNSVVYVYKLDVKGKTGAMRVTATPSIHLRGHERSAECVAVNKDGTKLISGGFDNHLKVWNVDEKDELTKYTSSKVGKDSAKKLKTDNVETRVPLVTLTSHKDAIVAAAWDPLNDKHVFSASWDHEILVWDLEMGGVIGREPAQKAFTAISANPFNGRLLTGSTDPIVRLWDTRDREGSRVKQSFSGHSGWVSGVSWSPTNENLFVSSSFDKASHMWDVRSAKTPLYKLAGHTDRLLCVDWSHPDFIATGSVDCTLKTYCR</sequence>
<dbReference type="InterPro" id="IPR015943">
    <property type="entry name" value="WD40/YVTN_repeat-like_dom_sf"/>
</dbReference>
<dbReference type="PRINTS" id="PR00320">
    <property type="entry name" value="GPROTEINBRPT"/>
</dbReference>
<dbReference type="Pfam" id="PF08154">
    <property type="entry name" value="NLE"/>
    <property type="match status" value="1"/>
</dbReference>
<feature type="repeat" description="WD" evidence="5">
    <location>
        <begin position="283"/>
        <end position="325"/>
    </location>
</feature>
<dbReference type="Gene3D" id="2.130.10.10">
    <property type="entry name" value="YVTN repeat-like/Quinoprotein amine dehydrogenase"/>
    <property type="match status" value="2"/>
</dbReference>
<organism evidence="8 9">
    <name type="scientific">Steinernema hermaphroditum</name>
    <dbReference type="NCBI Taxonomy" id="289476"/>
    <lineage>
        <taxon>Eukaryota</taxon>
        <taxon>Metazoa</taxon>
        <taxon>Ecdysozoa</taxon>
        <taxon>Nematoda</taxon>
        <taxon>Chromadorea</taxon>
        <taxon>Rhabditida</taxon>
        <taxon>Tylenchina</taxon>
        <taxon>Panagrolaimomorpha</taxon>
        <taxon>Strongyloidoidea</taxon>
        <taxon>Steinernematidae</taxon>
        <taxon>Steinernema</taxon>
    </lineage>
</organism>
<reference evidence="8" key="1">
    <citation type="submission" date="2023-06" db="EMBL/GenBank/DDBJ databases">
        <title>Genomic analysis of the entomopathogenic nematode Steinernema hermaphroditum.</title>
        <authorList>
            <person name="Schwarz E.M."/>
            <person name="Heppert J.K."/>
            <person name="Baniya A."/>
            <person name="Schwartz H.T."/>
            <person name="Tan C.-H."/>
            <person name="Antoshechkin I."/>
            <person name="Sternberg P.W."/>
            <person name="Goodrich-Blair H."/>
            <person name="Dillman A.R."/>
        </authorList>
    </citation>
    <scope>NUCLEOTIDE SEQUENCE</scope>
    <source>
        <strain evidence="8">PS9179</strain>
        <tissue evidence="8">Whole animal</tissue>
    </source>
</reference>
<feature type="repeat" description="WD" evidence="5">
    <location>
        <begin position="325"/>
        <end position="366"/>
    </location>
</feature>
<keyword evidence="4" id="KW-0539">Nucleus</keyword>
<evidence type="ECO:0000313" key="9">
    <source>
        <dbReference type="Proteomes" id="UP001175271"/>
    </source>
</evidence>
<dbReference type="Pfam" id="PF00400">
    <property type="entry name" value="WD40"/>
    <property type="match status" value="5"/>
</dbReference>
<dbReference type="PANTHER" id="PTHR19855:SF11">
    <property type="entry name" value="RIBOSOME BIOGENESIS PROTEIN WDR12"/>
    <property type="match status" value="1"/>
</dbReference>
<dbReference type="PROSITE" id="PS00678">
    <property type="entry name" value="WD_REPEATS_1"/>
    <property type="match status" value="3"/>
</dbReference>
<evidence type="ECO:0000256" key="2">
    <source>
        <dbReference type="ARBA" id="ARBA00022574"/>
    </source>
</evidence>
<dbReference type="InterPro" id="IPR020472">
    <property type="entry name" value="WD40_PAC1"/>
</dbReference>
<dbReference type="PROSITE" id="PS50294">
    <property type="entry name" value="WD_REPEATS_REGION"/>
    <property type="match status" value="3"/>
</dbReference>
<dbReference type="InterPro" id="IPR036322">
    <property type="entry name" value="WD40_repeat_dom_sf"/>
</dbReference>
<feature type="repeat" description="WD" evidence="5">
    <location>
        <begin position="214"/>
        <end position="255"/>
    </location>
</feature>
<name>A0AA39M5R5_9BILA</name>
<keyword evidence="2 5" id="KW-0853">WD repeat</keyword>
<feature type="domain" description="NLE" evidence="7">
    <location>
        <begin position="31"/>
        <end position="95"/>
    </location>
</feature>
<feature type="region of interest" description="Disordered" evidence="6">
    <location>
        <begin position="1"/>
        <end position="24"/>
    </location>
</feature>
<dbReference type="PANTHER" id="PTHR19855">
    <property type="entry name" value="WD40 REPEAT PROTEIN 12, 37"/>
    <property type="match status" value="1"/>
</dbReference>
<dbReference type="EMBL" id="JAUCMV010000001">
    <property type="protein sequence ID" value="KAK0422626.1"/>
    <property type="molecule type" value="Genomic_DNA"/>
</dbReference>
<dbReference type="InterPro" id="IPR001680">
    <property type="entry name" value="WD40_rpt"/>
</dbReference>
<dbReference type="CDD" id="cd00200">
    <property type="entry name" value="WD40"/>
    <property type="match status" value="1"/>
</dbReference>
<evidence type="ECO:0000256" key="5">
    <source>
        <dbReference type="PROSITE-ProRule" id="PRU00221"/>
    </source>
</evidence>
<dbReference type="InterPro" id="IPR012972">
    <property type="entry name" value="NLE"/>
</dbReference>
<dbReference type="Proteomes" id="UP001175271">
    <property type="component" value="Unassembled WGS sequence"/>
</dbReference>